<dbReference type="Proteomes" id="UP001465976">
    <property type="component" value="Unassembled WGS sequence"/>
</dbReference>
<protein>
    <recommendedName>
        <fullName evidence="3">BED-type domain-containing protein</fullName>
    </recommendedName>
</protein>
<reference evidence="1 2" key="1">
    <citation type="submission" date="2024-02" db="EMBL/GenBank/DDBJ databases">
        <title>A draft genome for the cacao thread blight pathogen Marasmius crinis-equi.</title>
        <authorList>
            <person name="Cohen S.P."/>
            <person name="Baruah I.K."/>
            <person name="Amoako-Attah I."/>
            <person name="Bukari Y."/>
            <person name="Meinhardt L.W."/>
            <person name="Bailey B.A."/>
        </authorList>
    </citation>
    <scope>NUCLEOTIDE SEQUENCE [LARGE SCALE GENOMIC DNA]</scope>
    <source>
        <strain evidence="1 2">GH-76</strain>
    </source>
</reference>
<proteinExistence type="predicted"/>
<gene>
    <name evidence="1" type="ORF">V5O48_007476</name>
</gene>
<keyword evidence="2" id="KW-1185">Reference proteome</keyword>
<dbReference type="EMBL" id="JBAHYK010000393">
    <property type="protein sequence ID" value="KAL0574480.1"/>
    <property type="molecule type" value="Genomic_DNA"/>
</dbReference>
<sequence>MKPILGLPDDSVAKAKELVNPAKSLPKEIEIEMSRFKSGVAERAIQGYSRVKEEKNHPFLPWAGQEAMLKPHLFDREALWLDLATVQGRCFYCKDVCSSISTLIRHLTGPCRLRTDSRSDLSSSWRTIYDIGHTYEVFLSRTAPGLVHATGLDLFTATADEVDDGGAFYKCMRCAPEPKFLGTWRECMITHAIASYSTHEPVRDQNPAEPVFQILADADSSEEKLKDERIYWSCAHFTVNAEELWIKGVVIAHLKDV</sequence>
<name>A0ABR3FGM9_9AGAR</name>
<comment type="caution">
    <text evidence="1">The sequence shown here is derived from an EMBL/GenBank/DDBJ whole genome shotgun (WGS) entry which is preliminary data.</text>
</comment>
<accession>A0ABR3FGM9</accession>
<organism evidence="1 2">
    <name type="scientific">Marasmius crinis-equi</name>
    <dbReference type="NCBI Taxonomy" id="585013"/>
    <lineage>
        <taxon>Eukaryota</taxon>
        <taxon>Fungi</taxon>
        <taxon>Dikarya</taxon>
        <taxon>Basidiomycota</taxon>
        <taxon>Agaricomycotina</taxon>
        <taxon>Agaricomycetes</taxon>
        <taxon>Agaricomycetidae</taxon>
        <taxon>Agaricales</taxon>
        <taxon>Marasmiineae</taxon>
        <taxon>Marasmiaceae</taxon>
        <taxon>Marasmius</taxon>
    </lineage>
</organism>
<evidence type="ECO:0000313" key="1">
    <source>
        <dbReference type="EMBL" id="KAL0574480.1"/>
    </source>
</evidence>
<evidence type="ECO:0000313" key="2">
    <source>
        <dbReference type="Proteomes" id="UP001465976"/>
    </source>
</evidence>
<evidence type="ECO:0008006" key="3">
    <source>
        <dbReference type="Google" id="ProtNLM"/>
    </source>
</evidence>